<dbReference type="KEGG" id="cfus:CYFUS_000833"/>
<dbReference type="CDD" id="cd03230">
    <property type="entry name" value="ABC_DR_subfamily_A"/>
    <property type="match status" value="1"/>
</dbReference>
<dbReference type="PANTHER" id="PTHR42711:SF10">
    <property type="entry name" value="ABC TRANSPORTER ATP-BINDING PROTEIN"/>
    <property type="match status" value="1"/>
</dbReference>
<evidence type="ECO:0000313" key="6">
    <source>
        <dbReference type="Proteomes" id="UP000217257"/>
    </source>
</evidence>
<protein>
    <submittedName>
        <fullName evidence="5">ABC transporter ATP-binding protein</fullName>
    </submittedName>
</protein>
<evidence type="ECO:0000259" key="4">
    <source>
        <dbReference type="PROSITE" id="PS50893"/>
    </source>
</evidence>
<dbReference type="InterPro" id="IPR003593">
    <property type="entry name" value="AAA+_ATPase"/>
</dbReference>
<dbReference type="Proteomes" id="UP000217257">
    <property type="component" value="Chromosome"/>
</dbReference>
<gene>
    <name evidence="5" type="ORF">CYFUS_000833</name>
</gene>
<dbReference type="EMBL" id="CP022098">
    <property type="protein sequence ID" value="ATB35420.1"/>
    <property type="molecule type" value="Genomic_DNA"/>
</dbReference>
<evidence type="ECO:0000313" key="5">
    <source>
        <dbReference type="EMBL" id="ATB35420.1"/>
    </source>
</evidence>
<dbReference type="InterPro" id="IPR027417">
    <property type="entry name" value="P-loop_NTPase"/>
</dbReference>
<dbReference type="GO" id="GO:0016887">
    <property type="term" value="F:ATP hydrolysis activity"/>
    <property type="evidence" value="ECO:0007669"/>
    <property type="project" value="InterPro"/>
</dbReference>
<dbReference type="GO" id="GO:0005524">
    <property type="term" value="F:ATP binding"/>
    <property type="evidence" value="ECO:0007669"/>
    <property type="project" value="UniProtKB-KW"/>
</dbReference>
<keyword evidence="1" id="KW-0813">Transport</keyword>
<evidence type="ECO:0000256" key="3">
    <source>
        <dbReference type="ARBA" id="ARBA00022840"/>
    </source>
</evidence>
<evidence type="ECO:0000256" key="2">
    <source>
        <dbReference type="ARBA" id="ARBA00022741"/>
    </source>
</evidence>
<dbReference type="RefSeq" id="WP_095984051.1">
    <property type="nucleotide sequence ID" value="NZ_CP022098.1"/>
</dbReference>
<dbReference type="Pfam" id="PF00005">
    <property type="entry name" value="ABC_tran"/>
    <property type="match status" value="1"/>
</dbReference>
<dbReference type="SMART" id="SM00382">
    <property type="entry name" value="AAA"/>
    <property type="match status" value="1"/>
</dbReference>
<dbReference type="InterPro" id="IPR017871">
    <property type="entry name" value="ABC_transporter-like_CS"/>
</dbReference>
<feature type="domain" description="ABC transporter" evidence="4">
    <location>
        <begin position="7"/>
        <end position="237"/>
    </location>
</feature>
<sequence length="327" mass="35348">MSPPPALELRGLSKTYGDNKLTALSDVTLSIRPGEIFALLGPNGAGKTTLIGSVCGLVKKTSGKVLVFGQDLDEDPVRPRYQIGLVPQEVNFDPFFTAAESLYIQQGYYGQPRDEARVKEVLAALNLTQKADAITRALSGGMKRRLLIAKALVHKPKLVFLDEPTAGVDVELRRDLWNYVRRLAAEGTTIVLTTHYLEEAEELADRVGVINEGKLLLVEDKTTLLRRLGEKRLIVTFTTPVSTPPEPARQAGATLSADGLTLTYPEREGGLPGNDVLRLLYTQGFPVGNVETRSSRLEDILIEILRGKPAASAAAALNALAPATATP</sequence>
<dbReference type="InterPro" id="IPR003439">
    <property type="entry name" value="ABC_transporter-like_ATP-bd"/>
</dbReference>
<organism evidence="5 6">
    <name type="scientific">Cystobacter fuscus</name>
    <dbReference type="NCBI Taxonomy" id="43"/>
    <lineage>
        <taxon>Bacteria</taxon>
        <taxon>Pseudomonadati</taxon>
        <taxon>Myxococcota</taxon>
        <taxon>Myxococcia</taxon>
        <taxon>Myxococcales</taxon>
        <taxon>Cystobacterineae</taxon>
        <taxon>Archangiaceae</taxon>
        <taxon>Cystobacter</taxon>
    </lineage>
</organism>
<keyword evidence="2" id="KW-0547">Nucleotide-binding</keyword>
<dbReference type="PROSITE" id="PS00211">
    <property type="entry name" value="ABC_TRANSPORTER_1"/>
    <property type="match status" value="1"/>
</dbReference>
<dbReference type="InterPro" id="IPR050763">
    <property type="entry name" value="ABC_transporter_ATP-binding"/>
</dbReference>
<keyword evidence="3 5" id="KW-0067">ATP-binding</keyword>
<dbReference type="AlphaFoldDB" id="A0A250IVZ1"/>
<name>A0A250IVZ1_9BACT</name>
<accession>A0A250IVZ1</accession>
<reference evidence="5 6" key="1">
    <citation type="submission" date="2017-06" db="EMBL/GenBank/DDBJ databases">
        <title>Sequencing and comparative analysis of myxobacterial genomes.</title>
        <authorList>
            <person name="Rupp O."/>
            <person name="Goesmann A."/>
            <person name="Sogaard-Andersen L."/>
        </authorList>
    </citation>
    <scope>NUCLEOTIDE SEQUENCE [LARGE SCALE GENOMIC DNA]</scope>
    <source>
        <strain evidence="5 6">DSM 52655</strain>
    </source>
</reference>
<dbReference type="SUPFAM" id="SSF52540">
    <property type="entry name" value="P-loop containing nucleoside triphosphate hydrolases"/>
    <property type="match status" value="1"/>
</dbReference>
<dbReference type="PANTHER" id="PTHR42711">
    <property type="entry name" value="ABC TRANSPORTER ATP-BINDING PROTEIN"/>
    <property type="match status" value="1"/>
</dbReference>
<evidence type="ECO:0000256" key="1">
    <source>
        <dbReference type="ARBA" id="ARBA00022448"/>
    </source>
</evidence>
<proteinExistence type="predicted"/>
<dbReference type="Gene3D" id="3.40.50.300">
    <property type="entry name" value="P-loop containing nucleotide triphosphate hydrolases"/>
    <property type="match status" value="1"/>
</dbReference>
<dbReference type="PROSITE" id="PS50893">
    <property type="entry name" value="ABC_TRANSPORTER_2"/>
    <property type="match status" value="1"/>
</dbReference>